<dbReference type="PANTHER" id="PTHR37512:SF1">
    <property type="entry name" value="NADR_TTD14 AAA DOMAIN-CONTAINING PROTEIN"/>
    <property type="match status" value="1"/>
</dbReference>
<accession>B7LL26</accession>
<dbReference type="SUPFAM" id="SSF52374">
    <property type="entry name" value="Nucleotidylyl transferase"/>
    <property type="match status" value="1"/>
</dbReference>
<dbReference type="Gene3D" id="3.40.50.620">
    <property type="entry name" value="HUPs"/>
    <property type="match status" value="1"/>
</dbReference>
<dbReference type="KEGG" id="efe:EFER_4145"/>
<reference evidence="3" key="1">
    <citation type="journal article" date="2009" name="PLoS Genet.">
        <title>Organised genome dynamics in the Escherichia coli species results in highly diverse adaptive paths.</title>
        <authorList>
            <person name="Touchon M."/>
            <person name="Hoede C."/>
            <person name="Tenaillon O."/>
            <person name="Barbe V."/>
            <person name="Baeriswyl S."/>
            <person name="Bidet P."/>
            <person name="Bingen E."/>
            <person name="Bonacorsi S."/>
            <person name="Bouchier C."/>
            <person name="Bouvet O."/>
            <person name="Calteau A."/>
            <person name="Chiapello H."/>
            <person name="Clermont O."/>
            <person name="Cruveiller S."/>
            <person name="Danchin A."/>
            <person name="Diard M."/>
            <person name="Dossat C."/>
            <person name="Karoui M.E."/>
            <person name="Frapy E."/>
            <person name="Garry L."/>
            <person name="Ghigo J.M."/>
            <person name="Gilles A.M."/>
            <person name="Johnson J."/>
            <person name="Le Bouguenec C."/>
            <person name="Lescat M."/>
            <person name="Mangenot S."/>
            <person name="Martinez-Jehanne V."/>
            <person name="Matic I."/>
            <person name="Nassif X."/>
            <person name="Oztas S."/>
            <person name="Petit M.A."/>
            <person name="Pichon C."/>
            <person name="Rouy Z."/>
            <person name="Ruf C.S."/>
            <person name="Schneider D."/>
            <person name="Tourret J."/>
            <person name="Vacherie B."/>
            <person name="Vallenet D."/>
            <person name="Medigue C."/>
            <person name="Rocha E.P.C."/>
            <person name="Denamur E."/>
        </authorList>
    </citation>
    <scope>NUCLEOTIDE SEQUENCE [LARGE SCALE GENOMIC DNA]</scope>
    <source>
        <strain evidence="3">ATCC 35469 / DSM 13698 / BCRC 15582 / CCUG 18766 / IAM 14443 / JCM 21226 / LMG 7866 / NBRC 102419 / NCTC 12128 / CDC 0568-73</strain>
    </source>
</reference>
<evidence type="ECO:0000259" key="1">
    <source>
        <dbReference type="Pfam" id="PF13521"/>
    </source>
</evidence>
<gene>
    <name evidence="2" type="ordered locus">EFER_4145</name>
</gene>
<dbReference type="InterPro" id="IPR014729">
    <property type="entry name" value="Rossmann-like_a/b/a_fold"/>
</dbReference>
<dbReference type="Proteomes" id="UP000000745">
    <property type="component" value="Chromosome"/>
</dbReference>
<evidence type="ECO:0000313" key="3">
    <source>
        <dbReference type="Proteomes" id="UP000000745"/>
    </source>
</evidence>
<dbReference type="InterPro" id="IPR027417">
    <property type="entry name" value="P-loop_NTPase"/>
</dbReference>
<dbReference type="EMBL" id="CU928158">
    <property type="protein sequence ID" value="CAQ91567.1"/>
    <property type="molecule type" value="Genomic_DNA"/>
</dbReference>
<sequence length="344" mass="39135">MAQGATGIMKPFSTGLVVGKFAPLHCGHERLINTALAQCEELYIISYSVPEMPGCEPEKRLSWLQLRFPRANILVLTPELVASYNLTAIPPNDADEDIHRHYVATICLQVLHCRPQAVFTAEDYGDGFVKVLAQRFAQPVKHIRLQRPVGDEAPSGTLIRSDVHRYRYMLAYDVYRSFVHRICLLGGESTGKSTLSKALAEVLGTTYVAEFGREYWEEKNGILTGNDLLHIAREQVRREQHSSANHYLICDTSPLTTLFYMLDQYGHAPQELHRLAEREYSLVVLCGAEFPFMQDGTRQGEAFRARQQAWYEMELTRRNIPYLSVAGSLAERLRQILDHLPDRL</sequence>
<dbReference type="InterPro" id="IPR038727">
    <property type="entry name" value="NadR/Ttd14_AAA_dom"/>
</dbReference>
<dbReference type="InterPro" id="IPR052735">
    <property type="entry name" value="NAD_biosynth-regulator"/>
</dbReference>
<organism evidence="2 3">
    <name type="scientific">Escherichia fergusonii (strain ATCC 35469 / DSM 13698 / CCUG 18766 / IAM 14443 / JCM 21226 / LMG 7866 / NBRC 102419 / NCTC 12128 / CDC 0568-73)</name>
    <dbReference type="NCBI Taxonomy" id="585054"/>
    <lineage>
        <taxon>Bacteria</taxon>
        <taxon>Pseudomonadati</taxon>
        <taxon>Pseudomonadota</taxon>
        <taxon>Gammaproteobacteria</taxon>
        <taxon>Enterobacterales</taxon>
        <taxon>Enterobacteriaceae</taxon>
        <taxon>Escherichia</taxon>
    </lineage>
</organism>
<dbReference type="SUPFAM" id="SSF52540">
    <property type="entry name" value="P-loop containing nucleoside triphosphate hydrolases"/>
    <property type="match status" value="1"/>
</dbReference>
<name>B7LL26_ESCF3</name>
<dbReference type="Pfam" id="PF13521">
    <property type="entry name" value="AAA_28"/>
    <property type="match status" value="1"/>
</dbReference>
<dbReference type="AlphaFoldDB" id="B7LL26"/>
<keyword evidence="3" id="KW-1185">Reference proteome</keyword>
<dbReference type="Gene3D" id="3.40.50.300">
    <property type="entry name" value="P-loop containing nucleotide triphosphate hydrolases"/>
    <property type="match status" value="1"/>
</dbReference>
<protein>
    <submittedName>
        <fullName evidence="2">Transcriptional regulator</fullName>
    </submittedName>
</protein>
<proteinExistence type="predicted"/>
<evidence type="ECO:0000313" key="2">
    <source>
        <dbReference type="EMBL" id="CAQ91567.1"/>
    </source>
</evidence>
<dbReference type="HOGENOM" id="CLU_052648_0_1_6"/>
<feature type="domain" description="NadR/Ttd14 AAA" evidence="1">
    <location>
        <begin position="181"/>
        <end position="332"/>
    </location>
</feature>
<dbReference type="PANTHER" id="PTHR37512">
    <property type="entry name" value="TRIFUNCTIONAL NAD BIOSYNTHESIS/REGULATOR PROTEIN NADR"/>
    <property type="match status" value="1"/>
</dbReference>